<protein>
    <recommendedName>
        <fullName evidence="2">Transaldolase</fullName>
        <ecNumber evidence="2">2.2.1.2</ecNumber>
    </recommendedName>
</protein>
<proteinExistence type="predicted"/>
<gene>
    <name evidence="3" type="ORF">D6C83_04841</name>
</gene>
<dbReference type="UniPathway" id="UPA00115">
    <property type="reaction ID" value="UER00414"/>
</dbReference>
<organism evidence="3 4">
    <name type="scientific">Aureobasidium pullulans</name>
    <name type="common">Black yeast</name>
    <name type="synonym">Pullularia pullulans</name>
    <dbReference type="NCBI Taxonomy" id="5580"/>
    <lineage>
        <taxon>Eukaryota</taxon>
        <taxon>Fungi</taxon>
        <taxon>Dikarya</taxon>
        <taxon>Ascomycota</taxon>
        <taxon>Pezizomycotina</taxon>
        <taxon>Dothideomycetes</taxon>
        <taxon>Dothideomycetidae</taxon>
        <taxon>Dothideales</taxon>
        <taxon>Saccotheciaceae</taxon>
        <taxon>Aureobasidium</taxon>
    </lineage>
</organism>
<dbReference type="EC" id="2.2.1.2" evidence="2"/>
<dbReference type="GO" id="GO:0004801">
    <property type="term" value="F:transaldolase activity"/>
    <property type="evidence" value="ECO:0007669"/>
    <property type="project" value="UniProtKB-EC"/>
</dbReference>
<evidence type="ECO:0000256" key="1">
    <source>
        <dbReference type="ARBA" id="ARBA00023270"/>
    </source>
</evidence>
<keyword evidence="2" id="KW-0808">Transferase</keyword>
<dbReference type="EMBL" id="QZBU01001459">
    <property type="protein sequence ID" value="TIA49606.1"/>
    <property type="molecule type" value="Genomic_DNA"/>
</dbReference>
<sequence length="244" mass="26428">MIPYLTGRALIQTNPYNAYSTVATIANAKRIIAIYKTVLPSHPSNRVCIKIPSTWEGIAACKILESEGIVTLATTLFSLEQAAAAAQAGCSYIAPYVNELPVHFVPGHIDNDKGFTLTRSCQNLYTRINAKTLVMPASLTSVAECLQVSGAHHITISPPLLAALAATPAPAISSTSAPLFFDQVVQGEEVGDEKLMEDVREEAKYRIRYTRLKGGQAEKKLVDAINIFADCQDSTEGLVKRYSK</sequence>
<dbReference type="PANTHER" id="PTHR10683">
    <property type="entry name" value="TRANSALDOLASE"/>
    <property type="match status" value="1"/>
</dbReference>
<comment type="function">
    <text evidence="2">Catalyzes the rate-limiting step of the non-oxidative phase in the pentose phosphate pathway. Catalyzes the reversible conversion of sedheptulose-7-phosphate and D-glyceraldehyde 3-phosphate into erythrose-4-phosphate and beta-D-fructose 6-phosphate.</text>
</comment>
<evidence type="ECO:0000256" key="2">
    <source>
        <dbReference type="RuleBase" id="RU000501"/>
    </source>
</evidence>
<comment type="pathway">
    <text evidence="2">Carbohydrate degradation; pentose phosphate pathway; D-glyceraldehyde 3-phosphate and beta-D-fructose 6-phosphate from D-ribose 5-phosphate and D-xylulose 5-phosphate (non-oxidative stage): step 2/3.</text>
</comment>
<dbReference type="PANTHER" id="PTHR10683:SF34">
    <property type="entry name" value="TRANSALDOLASE"/>
    <property type="match status" value="1"/>
</dbReference>
<dbReference type="SUPFAM" id="SSF51569">
    <property type="entry name" value="Aldolase"/>
    <property type="match status" value="1"/>
</dbReference>
<dbReference type="Proteomes" id="UP000304947">
    <property type="component" value="Unassembled WGS sequence"/>
</dbReference>
<evidence type="ECO:0000313" key="3">
    <source>
        <dbReference type="EMBL" id="TIA49606.1"/>
    </source>
</evidence>
<reference evidence="3 4" key="1">
    <citation type="submission" date="2018-10" db="EMBL/GenBank/DDBJ databases">
        <title>Fifty Aureobasidium pullulans genomes reveal a recombining polyextremotolerant generalist.</title>
        <authorList>
            <person name="Gostincar C."/>
            <person name="Turk M."/>
            <person name="Zajc J."/>
            <person name="Gunde-Cimerman N."/>
        </authorList>
    </citation>
    <scope>NUCLEOTIDE SEQUENCE [LARGE SCALE GENOMIC DNA]</scope>
    <source>
        <strain evidence="3 4">EXF-3380</strain>
    </source>
</reference>
<evidence type="ECO:0000313" key="4">
    <source>
        <dbReference type="Proteomes" id="UP000304947"/>
    </source>
</evidence>
<dbReference type="InterPro" id="IPR013785">
    <property type="entry name" value="Aldolase_TIM"/>
</dbReference>
<dbReference type="PROSITE" id="PS00958">
    <property type="entry name" value="TRANSALDOLASE_2"/>
    <property type="match status" value="1"/>
</dbReference>
<accession>A0A4T0CNH6</accession>
<dbReference type="InterPro" id="IPR018225">
    <property type="entry name" value="Transaldolase_AS"/>
</dbReference>
<comment type="caution">
    <text evidence="3">The sequence shown here is derived from an EMBL/GenBank/DDBJ whole genome shotgun (WGS) entry which is preliminary data.</text>
</comment>
<keyword evidence="1" id="KW-0704">Schiff base</keyword>
<comment type="catalytic activity">
    <reaction evidence="2">
        <text>D-sedoheptulose 7-phosphate + D-glyceraldehyde 3-phosphate = D-erythrose 4-phosphate + beta-D-fructose 6-phosphate</text>
        <dbReference type="Rhea" id="RHEA:17053"/>
        <dbReference type="ChEBI" id="CHEBI:16897"/>
        <dbReference type="ChEBI" id="CHEBI:57483"/>
        <dbReference type="ChEBI" id="CHEBI:57634"/>
        <dbReference type="ChEBI" id="CHEBI:59776"/>
        <dbReference type="EC" id="2.2.1.2"/>
    </reaction>
</comment>
<dbReference type="InterPro" id="IPR001585">
    <property type="entry name" value="TAL/FSA"/>
</dbReference>
<dbReference type="AlphaFoldDB" id="A0A4T0CNH6"/>
<dbReference type="GO" id="GO:0005975">
    <property type="term" value="P:carbohydrate metabolic process"/>
    <property type="evidence" value="ECO:0007669"/>
    <property type="project" value="InterPro"/>
</dbReference>
<dbReference type="Gene3D" id="3.20.20.70">
    <property type="entry name" value="Aldolase class I"/>
    <property type="match status" value="1"/>
</dbReference>
<keyword evidence="2" id="KW-0570">Pentose shunt</keyword>
<name>A0A4T0CNH6_AURPU</name>
<dbReference type="GO" id="GO:0009052">
    <property type="term" value="P:pentose-phosphate shunt, non-oxidative branch"/>
    <property type="evidence" value="ECO:0007669"/>
    <property type="project" value="TreeGrafter"/>
</dbReference>
<dbReference type="Pfam" id="PF00923">
    <property type="entry name" value="TAL_FSA"/>
    <property type="match status" value="1"/>
</dbReference>